<comment type="caution">
    <text evidence="7">The sequence shown here is derived from an EMBL/GenBank/DDBJ whole genome shotgun (WGS) entry which is preliminary data.</text>
</comment>
<dbReference type="SUPFAM" id="SSF51905">
    <property type="entry name" value="FAD/NAD(P)-binding domain"/>
    <property type="match status" value="1"/>
</dbReference>
<feature type="chain" id="PRO_5040127215" evidence="6">
    <location>
        <begin position="34"/>
        <end position="590"/>
    </location>
</feature>
<dbReference type="InterPro" id="IPR036188">
    <property type="entry name" value="FAD/NAD-bd_sf"/>
</dbReference>
<keyword evidence="8" id="KW-1185">Reference proteome</keyword>
<evidence type="ECO:0000256" key="1">
    <source>
        <dbReference type="ARBA" id="ARBA00022485"/>
    </source>
</evidence>
<dbReference type="InterPro" id="IPR039650">
    <property type="entry name" value="HdrA-like"/>
</dbReference>
<keyword evidence="2" id="KW-0479">Metal-binding</keyword>
<accession>A0A9P9FLX0</accession>
<organism evidence="7 8">
    <name type="scientific">Dactylonectria macrodidyma</name>
    <dbReference type="NCBI Taxonomy" id="307937"/>
    <lineage>
        <taxon>Eukaryota</taxon>
        <taxon>Fungi</taxon>
        <taxon>Dikarya</taxon>
        <taxon>Ascomycota</taxon>
        <taxon>Pezizomycotina</taxon>
        <taxon>Sordariomycetes</taxon>
        <taxon>Hypocreomycetidae</taxon>
        <taxon>Hypocreales</taxon>
        <taxon>Nectriaceae</taxon>
        <taxon>Dactylonectria</taxon>
    </lineage>
</organism>
<dbReference type="PANTHER" id="PTHR43498:SF1">
    <property type="entry name" value="COB--COM HETERODISULFIDE REDUCTASE IRON-SULFUR SUBUNIT A"/>
    <property type="match status" value="1"/>
</dbReference>
<keyword evidence="3" id="KW-0560">Oxidoreductase</keyword>
<dbReference type="GO" id="GO:0051539">
    <property type="term" value="F:4 iron, 4 sulfur cluster binding"/>
    <property type="evidence" value="ECO:0007669"/>
    <property type="project" value="UniProtKB-KW"/>
</dbReference>
<evidence type="ECO:0000256" key="2">
    <source>
        <dbReference type="ARBA" id="ARBA00022723"/>
    </source>
</evidence>
<dbReference type="OrthoDB" id="10295082at2759"/>
<dbReference type="GO" id="GO:0046872">
    <property type="term" value="F:metal ion binding"/>
    <property type="evidence" value="ECO:0007669"/>
    <property type="project" value="UniProtKB-KW"/>
</dbReference>
<gene>
    <name evidence="7" type="ORF">EDB81DRAFT_782362</name>
</gene>
<evidence type="ECO:0000313" key="7">
    <source>
        <dbReference type="EMBL" id="KAH7166513.1"/>
    </source>
</evidence>
<keyword evidence="6" id="KW-0732">Signal</keyword>
<dbReference type="Proteomes" id="UP000738349">
    <property type="component" value="Unassembled WGS sequence"/>
</dbReference>
<dbReference type="PANTHER" id="PTHR43498">
    <property type="entry name" value="FERREDOXIN:COB-COM HETERODISULFIDE REDUCTASE SUBUNIT A"/>
    <property type="match status" value="1"/>
</dbReference>
<keyword evidence="1" id="KW-0004">4Fe-4S</keyword>
<reference evidence="7" key="1">
    <citation type="journal article" date="2021" name="Nat. Commun.">
        <title>Genetic determinants of endophytism in the Arabidopsis root mycobiome.</title>
        <authorList>
            <person name="Mesny F."/>
            <person name="Miyauchi S."/>
            <person name="Thiergart T."/>
            <person name="Pickel B."/>
            <person name="Atanasova L."/>
            <person name="Karlsson M."/>
            <person name="Huettel B."/>
            <person name="Barry K.W."/>
            <person name="Haridas S."/>
            <person name="Chen C."/>
            <person name="Bauer D."/>
            <person name="Andreopoulos W."/>
            <person name="Pangilinan J."/>
            <person name="LaButti K."/>
            <person name="Riley R."/>
            <person name="Lipzen A."/>
            <person name="Clum A."/>
            <person name="Drula E."/>
            <person name="Henrissat B."/>
            <person name="Kohler A."/>
            <person name="Grigoriev I.V."/>
            <person name="Martin F.M."/>
            <person name="Hacquard S."/>
        </authorList>
    </citation>
    <scope>NUCLEOTIDE SEQUENCE</scope>
    <source>
        <strain evidence="7">MPI-CAGE-AT-0147</strain>
    </source>
</reference>
<feature type="signal peptide" evidence="6">
    <location>
        <begin position="1"/>
        <end position="33"/>
    </location>
</feature>
<evidence type="ECO:0000313" key="8">
    <source>
        <dbReference type="Proteomes" id="UP000738349"/>
    </source>
</evidence>
<evidence type="ECO:0000256" key="3">
    <source>
        <dbReference type="ARBA" id="ARBA00023002"/>
    </source>
</evidence>
<proteinExistence type="predicted"/>
<keyword evidence="4" id="KW-0408">Iron</keyword>
<protein>
    <submittedName>
        <fullName evidence="7">FAD dependent oxidoreductase-domain-containing protein</fullName>
    </submittedName>
</protein>
<dbReference type="GO" id="GO:0016491">
    <property type="term" value="F:oxidoreductase activity"/>
    <property type="evidence" value="ECO:0007669"/>
    <property type="project" value="UniProtKB-KW"/>
</dbReference>
<keyword evidence="5" id="KW-0411">Iron-sulfur</keyword>
<name>A0A9P9FLX0_9HYPO</name>
<dbReference type="AlphaFoldDB" id="A0A9P9FLX0"/>
<evidence type="ECO:0000256" key="6">
    <source>
        <dbReference type="SAM" id="SignalP"/>
    </source>
</evidence>
<dbReference type="Pfam" id="PF12831">
    <property type="entry name" value="FAD_oxidored"/>
    <property type="match status" value="1"/>
</dbReference>
<sequence length="590" mass="66068">MPSSWSRLLCLLAALYLTCYLLVALVSSTPVEATVYNYDGVVLDVASPRVDARDGAAAVHQYDVIIYGNTVAALAAALQVKRMRKTVAVVFPGNTLGGLTTSGLGWTDNKNGDSIGGIAREFYNRVFAYYESDGVWKYEERATYRNKNIRAQPGVAIEDNKKMQWTFEPKAAEYIWEQWVIEADIPIFRNEAVDRSGSGVVMNGTQIASFTTLTGAVFEGKMFMDAGYDGDLMEAIGIPYRTGREGRAEFDEPAGGFSLNGPNRLSRIDPYRERGNASSGLISGIQRIINDTAAITGYPDPHRLQSYNFRLSLTKVPLNKKPFFKPEGYNETKYEILFRYIESGYRGPFFTSQLMPNLKTDSNAAGQVSTDLIGGNYNNESNYAEFSYAQRETTILAHKIYTQGFLWTLANHPRIPLSVRTDIGHWGYSKDEFVRNDNFPPEIYIREGRRMKGLYTMSQRDVQVPKEFPLDAIIGMGCYFLDVHQVERVVVEDRVYDEGLVHIITRAPFAIPFNSIIPDSRYATNFINPVTMSATHIAYSAIRMEPTYMIMGQSAGTAAVMAIEQGVNIQDVNRRKLAARLKSDKQILSP</sequence>
<evidence type="ECO:0000256" key="4">
    <source>
        <dbReference type="ARBA" id="ARBA00023004"/>
    </source>
</evidence>
<evidence type="ECO:0000256" key="5">
    <source>
        <dbReference type="ARBA" id="ARBA00023014"/>
    </source>
</evidence>
<dbReference type="EMBL" id="JAGMUV010000003">
    <property type="protein sequence ID" value="KAH7166513.1"/>
    <property type="molecule type" value="Genomic_DNA"/>
</dbReference>